<evidence type="ECO:0000313" key="2">
    <source>
        <dbReference type="Proteomes" id="UP001177260"/>
    </source>
</evidence>
<proteinExistence type="predicted"/>
<sequence>MARNSSLGACCLALASSLGSGKVALPGTNPYQLSQESYFAKQNTDLQPLCVVFPDSAEDVSSVITSLVATAAILPEHEQSGCHFAIRSGGHNSFGGASNIQHGITIDLRALNTVRVQHPPKSNDSHFVFIGAGATWGGVYSQLDPVGVAVAGGRAAQVGVGGLTLGGGISYFSPRHGWTCDNVIGAEIVLANGTIVHLNEAERPVELAALRGGGSNFGVVTGFDLRAFPQGPIYGGSVRYMIDSVDAQLRAFAELSDPKGQVHYDENASLITSFAFAGGQGSAVVNSIVYTGELKDDDEHPAVYDAFFEIPHVSSTLRIAPLHDVAIEQGSFSPRGKRQLSVVTTHNPTVPMLNATYMRWNASLTAIQQVPGIVWSISLEPLPPAIYARAPDRNAMGLSDCEGSLVVTLLSATWDDAADDTLVEEAARTLFSGIEADARNLEAYHPFVYLNYAAQWQDPIASYGPKSVDMLRRVNRELDPTGVFRQMMPGGFEIPM</sequence>
<reference evidence="1 2" key="1">
    <citation type="journal article" date="2023" name="ACS Omega">
        <title>Identification of the Neoaspergillic Acid Biosynthesis Gene Cluster by Establishing an In Vitro CRISPR-Ribonucleoprotein Genetic System in Aspergillus melleus.</title>
        <authorList>
            <person name="Yuan B."/>
            <person name="Grau M.F."/>
            <person name="Murata R.M."/>
            <person name="Torok T."/>
            <person name="Venkateswaran K."/>
            <person name="Stajich J.E."/>
            <person name="Wang C.C.C."/>
        </authorList>
    </citation>
    <scope>NUCLEOTIDE SEQUENCE [LARGE SCALE GENOMIC DNA]</scope>
    <source>
        <strain evidence="1 2">IMV 1140</strain>
    </source>
</reference>
<keyword evidence="2" id="KW-1185">Reference proteome</keyword>
<organism evidence="1 2">
    <name type="scientific">Aspergillus melleus</name>
    <dbReference type="NCBI Taxonomy" id="138277"/>
    <lineage>
        <taxon>Eukaryota</taxon>
        <taxon>Fungi</taxon>
        <taxon>Dikarya</taxon>
        <taxon>Ascomycota</taxon>
        <taxon>Pezizomycotina</taxon>
        <taxon>Eurotiomycetes</taxon>
        <taxon>Eurotiomycetidae</taxon>
        <taxon>Eurotiales</taxon>
        <taxon>Aspergillaceae</taxon>
        <taxon>Aspergillus</taxon>
        <taxon>Aspergillus subgen. Circumdati</taxon>
    </lineage>
</organism>
<comment type="caution">
    <text evidence="1">The sequence shown here is derived from an EMBL/GenBank/DDBJ whole genome shotgun (WGS) entry which is preliminary data.</text>
</comment>
<gene>
    <name evidence="1" type="ORF">N8T08_000391</name>
</gene>
<name>A0ACC3BBF1_9EURO</name>
<dbReference type="Proteomes" id="UP001177260">
    <property type="component" value="Unassembled WGS sequence"/>
</dbReference>
<accession>A0ACC3BBF1</accession>
<evidence type="ECO:0000313" key="1">
    <source>
        <dbReference type="EMBL" id="KAK1147876.1"/>
    </source>
</evidence>
<protein>
    <submittedName>
        <fullName evidence="1">Uncharacterized protein</fullName>
    </submittedName>
</protein>
<dbReference type="EMBL" id="JAOPJF010000010">
    <property type="protein sequence ID" value="KAK1147876.1"/>
    <property type="molecule type" value="Genomic_DNA"/>
</dbReference>